<dbReference type="NCBIfam" id="TIGR03593">
    <property type="entry name" value="yidC_nterm"/>
    <property type="match status" value="1"/>
</dbReference>
<dbReference type="InterPro" id="IPR019998">
    <property type="entry name" value="Membr_insert_YidC"/>
</dbReference>
<feature type="transmembrane region" description="Helical" evidence="13">
    <location>
        <begin position="572"/>
        <end position="590"/>
    </location>
</feature>
<evidence type="ECO:0000256" key="6">
    <source>
        <dbReference type="ARBA" id="ARBA00022692"/>
    </source>
</evidence>
<dbReference type="HAMAP" id="MF_01810">
    <property type="entry name" value="YidC_type1"/>
    <property type="match status" value="1"/>
</dbReference>
<evidence type="ECO:0000259" key="15">
    <source>
        <dbReference type="Pfam" id="PF14849"/>
    </source>
</evidence>
<dbReference type="NCBIfam" id="TIGR03592">
    <property type="entry name" value="yidC_oxa1_cterm"/>
    <property type="match status" value="1"/>
</dbReference>
<sequence>MEQKKFDLNSIIGFALIFGILVFIMYQNQPDPKVVAAEKAQKELLIREAKAKELEAKTVAKATVAVATTGDSTQLAQLQKTLGNFAYSATLPSAKAGVTTIENDLVKLTIANKGGYIVEATLKQFEKFKKGSGKLVQLVKDNNANLNVQLLTSDNRTLNSKDLYFEPTLTKVGADQILSMKLKAGANEFLEYKYILKPNDYMIGFDIRSQGLNKVLNTAKPLDLEWNLKTYRNEKSVSYENRYTEIYFEHEEGKIDYAGLGQTEESDLEKATFIAFKQHFFSTILLSKTPLATAKVKSDNLVIDDKIDTTYTKQFKANIPLAFTNGELDHKMSWYFGPTDYKTLKSYDLNLEKIISLGWGIFGWINKFIFIPLFGFLSSYIAYGIAIIIFTILIKIAMSPITFKSFLSQAKMKVLRPEITELGEKFKKDPMKKQQETMKLYNKAGVNPMAGCIPALIQLPFMYASFQFFPSAFELRQKSFLWADDLSSFDEIIRLPFYIPFYGNHISLFPVLASIAIFFYMKMTSGDQQMAAPQQEGMPDMAKMMKIMIYVSPIMMLFFFNSYGAGLSLYNFISNLITIGIMIVIKRYFIDSDKIHAQIQENKLKEPKKQGKFQKKLQEVMEQAEAQKAQQKKK</sequence>
<dbReference type="PRINTS" id="PR00701">
    <property type="entry name" value="60KDINNERMP"/>
</dbReference>
<dbReference type="Gene3D" id="2.70.98.90">
    <property type="match status" value="1"/>
</dbReference>
<keyword evidence="6 13" id="KW-0812">Transmembrane</keyword>
<evidence type="ECO:0000256" key="13">
    <source>
        <dbReference type="HAMAP-Rule" id="MF_01810"/>
    </source>
</evidence>
<dbReference type="OrthoDB" id="9780552at2"/>
<dbReference type="CDD" id="cd19961">
    <property type="entry name" value="EcYidC-like_peri"/>
    <property type="match status" value="1"/>
</dbReference>
<name>A0A366AWX1_9FLAO</name>
<evidence type="ECO:0000313" key="17">
    <source>
        <dbReference type="Proteomes" id="UP000253676"/>
    </source>
</evidence>
<dbReference type="Pfam" id="PF02096">
    <property type="entry name" value="60KD_IMP"/>
    <property type="match status" value="1"/>
</dbReference>
<protein>
    <recommendedName>
        <fullName evidence="3 13">Membrane protein insertase YidC</fullName>
    </recommendedName>
    <alternativeName>
        <fullName evidence="12 13">Foldase YidC</fullName>
    </alternativeName>
    <alternativeName>
        <fullName evidence="11 13">Membrane integrase YidC</fullName>
    </alternativeName>
    <alternativeName>
        <fullName evidence="13">Membrane protein YidC</fullName>
    </alternativeName>
</protein>
<keyword evidence="10 13" id="KW-0143">Chaperone</keyword>
<evidence type="ECO:0000313" key="16">
    <source>
        <dbReference type="EMBL" id="RBN48903.1"/>
    </source>
</evidence>
<feature type="domain" description="Membrane insertase YidC/Oxa/ALB C-terminal" evidence="14">
    <location>
        <begin position="383"/>
        <end position="587"/>
    </location>
</feature>
<dbReference type="Pfam" id="PF14849">
    <property type="entry name" value="YidC_periplas"/>
    <property type="match status" value="1"/>
</dbReference>
<evidence type="ECO:0000256" key="3">
    <source>
        <dbReference type="ARBA" id="ARBA00015325"/>
    </source>
</evidence>
<reference evidence="16 17" key="1">
    <citation type="submission" date="2018-07" db="EMBL/GenBank/DDBJ databases">
        <title>Complete genome sequence of Flavobacterium psychrolimnae LMG 22018.</title>
        <authorList>
            <person name="Kim D.-U."/>
        </authorList>
    </citation>
    <scope>NUCLEOTIDE SEQUENCE [LARGE SCALE GENOMIC DNA]</scope>
    <source>
        <strain evidence="16 17">LMG 22018</strain>
    </source>
</reference>
<evidence type="ECO:0000256" key="11">
    <source>
        <dbReference type="ARBA" id="ARBA00033245"/>
    </source>
</evidence>
<evidence type="ECO:0000256" key="10">
    <source>
        <dbReference type="ARBA" id="ARBA00023186"/>
    </source>
</evidence>
<evidence type="ECO:0000256" key="2">
    <source>
        <dbReference type="ARBA" id="ARBA00010527"/>
    </source>
</evidence>
<dbReference type="GO" id="GO:0051205">
    <property type="term" value="P:protein insertion into membrane"/>
    <property type="evidence" value="ECO:0007669"/>
    <property type="project" value="TreeGrafter"/>
</dbReference>
<dbReference type="RefSeq" id="WP_113637984.1">
    <property type="nucleotide sequence ID" value="NZ_QNUX01000022.1"/>
</dbReference>
<evidence type="ECO:0000256" key="9">
    <source>
        <dbReference type="ARBA" id="ARBA00023136"/>
    </source>
</evidence>
<feature type="domain" description="Membrane insertase YidC N-terminal" evidence="15">
    <location>
        <begin position="100"/>
        <end position="370"/>
    </location>
</feature>
<evidence type="ECO:0000256" key="5">
    <source>
        <dbReference type="ARBA" id="ARBA00022475"/>
    </source>
</evidence>
<dbReference type="AlphaFoldDB" id="A0A366AWX1"/>
<dbReference type="PANTHER" id="PTHR12428">
    <property type="entry name" value="OXA1"/>
    <property type="match status" value="1"/>
</dbReference>
<dbReference type="InterPro" id="IPR001708">
    <property type="entry name" value="YidC/ALB3/OXA1/COX18"/>
</dbReference>
<comment type="subunit">
    <text evidence="13">Interacts with the Sec translocase complex via SecD. Specifically interacts with transmembrane segments of nascent integral membrane proteins during membrane integration.</text>
</comment>
<dbReference type="NCBIfam" id="NF002359">
    <property type="entry name" value="PRK01318.2-6"/>
    <property type="match status" value="1"/>
</dbReference>
<evidence type="ECO:0000256" key="1">
    <source>
        <dbReference type="ARBA" id="ARBA00004429"/>
    </source>
</evidence>
<dbReference type="GO" id="GO:0015031">
    <property type="term" value="P:protein transport"/>
    <property type="evidence" value="ECO:0007669"/>
    <property type="project" value="UniProtKB-KW"/>
</dbReference>
<dbReference type="InterPro" id="IPR028055">
    <property type="entry name" value="YidC/Oxa/ALB_C"/>
</dbReference>
<gene>
    <name evidence="13" type="primary">yidC</name>
    <name evidence="16" type="ORF">DR980_16100</name>
</gene>
<evidence type="ECO:0000259" key="14">
    <source>
        <dbReference type="Pfam" id="PF02096"/>
    </source>
</evidence>
<evidence type="ECO:0000256" key="7">
    <source>
        <dbReference type="ARBA" id="ARBA00022927"/>
    </source>
</evidence>
<accession>A0A366AWX1</accession>
<organism evidence="16 17">
    <name type="scientific">Flavobacterium psychrolimnae</name>
    <dbReference type="NCBI Taxonomy" id="249351"/>
    <lineage>
        <taxon>Bacteria</taxon>
        <taxon>Pseudomonadati</taxon>
        <taxon>Bacteroidota</taxon>
        <taxon>Flavobacteriia</taxon>
        <taxon>Flavobacteriales</taxon>
        <taxon>Flavobacteriaceae</taxon>
        <taxon>Flavobacterium</taxon>
    </lineage>
</organism>
<keyword evidence="8 13" id="KW-1133">Transmembrane helix</keyword>
<evidence type="ECO:0000256" key="8">
    <source>
        <dbReference type="ARBA" id="ARBA00022989"/>
    </source>
</evidence>
<feature type="transmembrane region" description="Helical" evidence="13">
    <location>
        <begin position="497"/>
        <end position="520"/>
    </location>
</feature>
<comment type="subcellular location">
    <subcellularLocation>
        <location evidence="1">Cell inner membrane</location>
        <topology evidence="1">Multi-pass membrane protein</topology>
    </subcellularLocation>
    <subcellularLocation>
        <location evidence="13">Cell membrane</location>
        <topology evidence="13">Multi-pass membrane protein</topology>
    </subcellularLocation>
</comment>
<evidence type="ECO:0000256" key="12">
    <source>
        <dbReference type="ARBA" id="ARBA00033342"/>
    </source>
</evidence>
<dbReference type="PANTHER" id="PTHR12428:SF65">
    <property type="entry name" value="CYTOCHROME C OXIDASE ASSEMBLY PROTEIN COX18, MITOCHONDRIAL"/>
    <property type="match status" value="1"/>
</dbReference>
<dbReference type="NCBIfam" id="NF002356">
    <property type="entry name" value="PRK01318.2-3"/>
    <property type="match status" value="1"/>
</dbReference>
<feature type="transmembrane region" description="Helical" evidence="13">
    <location>
        <begin position="6"/>
        <end position="26"/>
    </location>
</feature>
<dbReference type="InterPro" id="IPR038221">
    <property type="entry name" value="YidC_periplasmic_sf"/>
</dbReference>
<comment type="function">
    <text evidence="13">Required for the insertion and/or proper folding and/or complex formation of integral membrane proteins into the membrane. Involved in integration of membrane proteins that insert both dependently and independently of the Sec translocase complex, as well as at least some lipoproteins. Aids folding of multispanning membrane proteins.</text>
</comment>
<evidence type="ECO:0000256" key="4">
    <source>
        <dbReference type="ARBA" id="ARBA00022448"/>
    </source>
</evidence>
<comment type="caution">
    <text evidence="16">The sequence shown here is derived from an EMBL/GenBank/DDBJ whole genome shotgun (WGS) entry which is preliminary data.</text>
</comment>
<feature type="transmembrane region" description="Helical" evidence="13">
    <location>
        <begin position="547"/>
        <end position="566"/>
    </location>
</feature>
<keyword evidence="9 13" id="KW-0472">Membrane</keyword>
<dbReference type="InterPro" id="IPR047196">
    <property type="entry name" value="YidC_ALB_C"/>
</dbReference>
<dbReference type="EMBL" id="QNUX01000022">
    <property type="protein sequence ID" value="RBN48903.1"/>
    <property type="molecule type" value="Genomic_DNA"/>
</dbReference>
<dbReference type="CDD" id="cd20070">
    <property type="entry name" value="5TM_YidC_Alb3"/>
    <property type="match status" value="1"/>
</dbReference>
<feature type="transmembrane region" description="Helical" evidence="13">
    <location>
        <begin position="354"/>
        <end position="374"/>
    </location>
</feature>
<keyword evidence="7 13" id="KW-0653">Protein transport</keyword>
<dbReference type="GO" id="GO:0032977">
    <property type="term" value="F:membrane insertase activity"/>
    <property type="evidence" value="ECO:0007669"/>
    <property type="project" value="InterPro"/>
</dbReference>
<proteinExistence type="inferred from homology"/>
<keyword evidence="5 13" id="KW-1003">Cell membrane</keyword>
<dbReference type="GO" id="GO:0005886">
    <property type="term" value="C:plasma membrane"/>
    <property type="evidence" value="ECO:0007669"/>
    <property type="project" value="UniProtKB-SubCell"/>
</dbReference>
<feature type="transmembrane region" description="Helical" evidence="13">
    <location>
        <begin position="440"/>
        <end position="463"/>
    </location>
</feature>
<keyword evidence="17" id="KW-1185">Reference proteome</keyword>
<comment type="similarity">
    <text evidence="2 13">Belongs to the OXA1/ALB3/YidC family. Type 1 subfamily.</text>
</comment>
<dbReference type="InterPro" id="IPR028053">
    <property type="entry name" value="Membr_insert_YidC_N"/>
</dbReference>
<feature type="transmembrane region" description="Helical" evidence="13">
    <location>
        <begin position="380"/>
        <end position="403"/>
    </location>
</feature>
<keyword evidence="4 13" id="KW-0813">Transport</keyword>
<dbReference type="Proteomes" id="UP000253676">
    <property type="component" value="Unassembled WGS sequence"/>
</dbReference>